<dbReference type="Proteomes" id="UP001149090">
    <property type="component" value="Unassembled WGS sequence"/>
</dbReference>
<evidence type="ECO:0000313" key="1">
    <source>
        <dbReference type="EMBL" id="KAJ5071089.1"/>
    </source>
</evidence>
<accession>A0A9Q0LEV0</accession>
<proteinExistence type="predicted"/>
<sequence>MSQKKKKNFFLLINYSVSRSKRYIKKTMNSNKLIDFFFKLIVKKAEIESRVSLHSLRVTSVFHFIERSNICSSNHENHRT</sequence>
<dbReference type="AlphaFoldDB" id="A0A9Q0LEV0"/>
<comment type="caution">
    <text evidence="1">The sequence shown here is derived from an EMBL/GenBank/DDBJ whole genome shotgun (WGS) entry which is preliminary data.</text>
</comment>
<keyword evidence="2" id="KW-1185">Reference proteome</keyword>
<dbReference type="EMBL" id="JAPDFW010000091">
    <property type="protein sequence ID" value="KAJ5071089.1"/>
    <property type="molecule type" value="Genomic_DNA"/>
</dbReference>
<evidence type="ECO:0000313" key="2">
    <source>
        <dbReference type="Proteomes" id="UP001149090"/>
    </source>
</evidence>
<organism evidence="1 2">
    <name type="scientific">Anaeramoeba ignava</name>
    <name type="common">Anaerobic marine amoeba</name>
    <dbReference type="NCBI Taxonomy" id="1746090"/>
    <lineage>
        <taxon>Eukaryota</taxon>
        <taxon>Metamonada</taxon>
        <taxon>Anaeramoebidae</taxon>
        <taxon>Anaeramoeba</taxon>
    </lineage>
</organism>
<reference evidence="1" key="1">
    <citation type="submission" date="2022-10" db="EMBL/GenBank/DDBJ databases">
        <title>Novel sulphate-reducing endosymbionts in the free-living metamonad Anaeramoeba.</title>
        <authorList>
            <person name="Jerlstrom-Hultqvist J."/>
            <person name="Cepicka I."/>
            <person name="Gallot-Lavallee L."/>
            <person name="Salas-Leiva D."/>
            <person name="Curtis B.A."/>
            <person name="Zahonova K."/>
            <person name="Pipaliya S."/>
            <person name="Dacks J."/>
            <person name="Roger A.J."/>
        </authorList>
    </citation>
    <scope>NUCLEOTIDE SEQUENCE</scope>
    <source>
        <strain evidence="1">BMAN</strain>
    </source>
</reference>
<name>A0A9Q0LEV0_ANAIG</name>
<gene>
    <name evidence="1" type="ORF">M0811_10573</name>
</gene>
<protein>
    <submittedName>
        <fullName evidence="1">Uncharacterized protein</fullName>
    </submittedName>
</protein>